<dbReference type="Gene3D" id="3.30.420.10">
    <property type="entry name" value="Ribonuclease H-like superfamily/Ribonuclease H"/>
    <property type="match status" value="1"/>
</dbReference>
<reference evidence="1" key="2">
    <citation type="submission" date="2021-09" db="EMBL/GenBank/DDBJ databases">
        <authorList>
            <person name="Jia N."/>
            <person name="Wang J."/>
            <person name="Shi W."/>
            <person name="Du L."/>
            <person name="Sun Y."/>
            <person name="Zhan W."/>
            <person name="Jiang J."/>
            <person name="Wang Q."/>
            <person name="Zhang B."/>
            <person name="Ji P."/>
            <person name="Sakyi L.B."/>
            <person name="Cui X."/>
            <person name="Yuan T."/>
            <person name="Jiang B."/>
            <person name="Yang W."/>
            <person name="Lam T.T.-Y."/>
            <person name="Chang Q."/>
            <person name="Ding S."/>
            <person name="Wang X."/>
            <person name="Zhu J."/>
            <person name="Ruan X."/>
            <person name="Zhao L."/>
            <person name="Wei J."/>
            <person name="Que T."/>
            <person name="Du C."/>
            <person name="Cheng J."/>
            <person name="Dai P."/>
            <person name="Han X."/>
            <person name="Huang E."/>
            <person name="Gao Y."/>
            <person name="Liu J."/>
            <person name="Shao H."/>
            <person name="Ye R."/>
            <person name="Li L."/>
            <person name="Wei W."/>
            <person name="Wang X."/>
            <person name="Wang C."/>
            <person name="Huo Q."/>
            <person name="Li W."/>
            <person name="Guo W."/>
            <person name="Chen H."/>
            <person name="Chen S."/>
            <person name="Zhou L."/>
            <person name="Zhou L."/>
            <person name="Ni X."/>
            <person name="Tian J."/>
            <person name="Zhou Y."/>
            <person name="Sheng Y."/>
            <person name="Liu T."/>
            <person name="Pan Y."/>
            <person name="Xia L."/>
            <person name="Li J."/>
            <person name="Zhao F."/>
            <person name="Cao W."/>
        </authorList>
    </citation>
    <scope>NUCLEOTIDE SEQUENCE</scope>
    <source>
        <strain evidence="1">Rmic-2018</strain>
        <tissue evidence="1">Larvae</tissue>
    </source>
</reference>
<evidence type="ECO:0008006" key="3">
    <source>
        <dbReference type="Google" id="ProtNLM"/>
    </source>
</evidence>
<reference evidence="1" key="1">
    <citation type="journal article" date="2020" name="Cell">
        <title>Large-Scale Comparative Analyses of Tick Genomes Elucidate Their Genetic Diversity and Vector Capacities.</title>
        <authorList>
            <consortium name="Tick Genome and Microbiome Consortium (TIGMIC)"/>
            <person name="Jia N."/>
            <person name="Wang J."/>
            <person name="Shi W."/>
            <person name="Du L."/>
            <person name="Sun Y."/>
            <person name="Zhan W."/>
            <person name="Jiang J.F."/>
            <person name="Wang Q."/>
            <person name="Zhang B."/>
            <person name="Ji P."/>
            <person name="Bell-Sakyi L."/>
            <person name="Cui X.M."/>
            <person name="Yuan T.T."/>
            <person name="Jiang B.G."/>
            <person name="Yang W.F."/>
            <person name="Lam T.T."/>
            <person name="Chang Q.C."/>
            <person name="Ding S.J."/>
            <person name="Wang X.J."/>
            <person name="Zhu J.G."/>
            <person name="Ruan X.D."/>
            <person name="Zhao L."/>
            <person name="Wei J.T."/>
            <person name="Ye R.Z."/>
            <person name="Que T.C."/>
            <person name="Du C.H."/>
            <person name="Zhou Y.H."/>
            <person name="Cheng J.X."/>
            <person name="Dai P.F."/>
            <person name="Guo W.B."/>
            <person name="Han X.H."/>
            <person name="Huang E.J."/>
            <person name="Li L.F."/>
            <person name="Wei W."/>
            <person name="Gao Y.C."/>
            <person name="Liu J.Z."/>
            <person name="Shao H.Z."/>
            <person name="Wang X."/>
            <person name="Wang C.C."/>
            <person name="Yang T.C."/>
            <person name="Huo Q.B."/>
            <person name="Li W."/>
            <person name="Chen H.Y."/>
            <person name="Chen S.E."/>
            <person name="Zhou L.G."/>
            <person name="Ni X.B."/>
            <person name="Tian J.H."/>
            <person name="Sheng Y."/>
            <person name="Liu T."/>
            <person name="Pan Y.S."/>
            <person name="Xia L.Y."/>
            <person name="Li J."/>
            <person name="Zhao F."/>
            <person name="Cao W.C."/>
        </authorList>
    </citation>
    <scope>NUCLEOTIDE SEQUENCE</scope>
    <source>
        <strain evidence="1">Rmic-2018</strain>
    </source>
</reference>
<accession>A0A9J6DYD5</accession>
<dbReference type="GO" id="GO:0003676">
    <property type="term" value="F:nucleic acid binding"/>
    <property type="evidence" value="ECO:0007669"/>
    <property type="project" value="InterPro"/>
</dbReference>
<dbReference type="EMBL" id="JABSTU010000007">
    <property type="protein sequence ID" value="KAH8026760.1"/>
    <property type="molecule type" value="Genomic_DNA"/>
</dbReference>
<dbReference type="AlphaFoldDB" id="A0A9J6DYD5"/>
<name>A0A9J6DYD5_RHIMP</name>
<dbReference type="Proteomes" id="UP000821866">
    <property type="component" value="Unassembled WGS sequence"/>
</dbReference>
<proteinExistence type="predicted"/>
<dbReference type="SUPFAM" id="SSF53098">
    <property type="entry name" value="Ribonuclease H-like"/>
    <property type="match status" value="1"/>
</dbReference>
<dbReference type="InterPro" id="IPR012337">
    <property type="entry name" value="RNaseH-like_sf"/>
</dbReference>
<dbReference type="InterPro" id="IPR036397">
    <property type="entry name" value="RNaseH_sf"/>
</dbReference>
<evidence type="ECO:0000313" key="1">
    <source>
        <dbReference type="EMBL" id="KAH8026760.1"/>
    </source>
</evidence>
<protein>
    <recommendedName>
        <fullName evidence="3">Tick transposon</fullName>
    </recommendedName>
</protein>
<evidence type="ECO:0000313" key="2">
    <source>
        <dbReference type="Proteomes" id="UP000821866"/>
    </source>
</evidence>
<comment type="caution">
    <text evidence="1">The sequence shown here is derived from an EMBL/GenBank/DDBJ whole genome shotgun (WGS) entry which is preliminary data.</text>
</comment>
<gene>
    <name evidence="1" type="ORF">HPB51_024309</name>
</gene>
<keyword evidence="2" id="KW-1185">Reference proteome</keyword>
<sequence>MRTMSHSSRVDPLHAENRPQRAGVCRPYHHNFCHRNPALPLHWNSRLAISTIVPEICSKGHTPWAALLQETCTLIEERHSDHLRLYTDVSVNRDGSAAASSIIPALQGERKCRLPLPASSTTAELVELILAADQLAELLPPSTVIFPDSRAALLTLAKGENGLSIAQRHTCKFTVIVRSGCAAPFQWVPPPHIGVRSNEPAYALAKDAHDPSTPTTNFVHSFDEARQIIAHHFRALYPDPHTAAGNPVSRLSSTGIGRRARASLLRLRTRCSRTAHRLFRQSGSGNPSCVQCSADETVEHIFCQCPGYADIRRRLFNGYAQLELPHVSPEHLLSPKANVATLRRAFLTLLDFFP</sequence>
<organism evidence="1 2">
    <name type="scientific">Rhipicephalus microplus</name>
    <name type="common">Cattle tick</name>
    <name type="synonym">Boophilus microplus</name>
    <dbReference type="NCBI Taxonomy" id="6941"/>
    <lineage>
        <taxon>Eukaryota</taxon>
        <taxon>Metazoa</taxon>
        <taxon>Ecdysozoa</taxon>
        <taxon>Arthropoda</taxon>
        <taxon>Chelicerata</taxon>
        <taxon>Arachnida</taxon>
        <taxon>Acari</taxon>
        <taxon>Parasitiformes</taxon>
        <taxon>Ixodida</taxon>
        <taxon>Ixodoidea</taxon>
        <taxon>Ixodidae</taxon>
        <taxon>Rhipicephalinae</taxon>
        <taxon>Rhipicephalus</taxon>
        <taxon>Boophilus</taxon>
    </lineage>
</organism>
<dbReference type="VEuPathDB" id="VectorBase:LOC119161854"/>